<evidence type="ECO:0000313" key="2">
    <source>
        <dbReference type="EMBL" id="MDQ0113768.1"/>
    </source>
</evidence>
<feature type="domain" description="DUF2268" evidence="1">
    <location>
        <begin position="264"/>
        <end position="348"/>
    </location>
</feature>
<sequence length="354" mass="39909">MQIDLRNTLTVLSRFFTERTNPNGLLPNYLEWAESEHGIITILNEVRVRQRYQDFDILSAARSDGIDILEAQQQYGLFNPTRSIEATKWCFDESQRLMIQERIKTTLEMMAKAIPSSLLPERLVVVILPADCANGTLMLNGSGISCYGRSPGYLFLRVWPTTGNLNRLDYILARSFIHGIRKNARNTDSPTSLGEAMVLEGLAAAFIKSVFSDIEHPGLIGFMPPDNWEETLANVAGYYRKIRYDDVVVNIYGSQIHAGRMRPPVVVPLTREELDYVYELMIAQTDCTEAHIVAAYLYGDPLMAAQGHPSFGVPHLAGFEVGYHVVERYLQATGIKVASALSIPWRDFFNVERL</sequence>
<dbReference type="Pfam" id="PF10026">
    <property type="entry name" value="DUF2268"/>
    <property type="match status" value="2"/>
</dbReference>
<dbReference type="RefSeq" id="WP_307205032.1">
    <property type="nucleotide sequence ID" value="NZ_JAUSSU010000006.1"/>
</dbReference>
<feature type="domain" description="DUF2268" evidence="1">
    <location>
        <begin position="121"/>
        <end position="211"/>
    </location>
</feature>
<dbReference type="Proteomes" id="UP001229346">
    <property type="component" value="Unassembled WGS sequence"/>
</dbReference>
<evidence type="ECO:0000313" key="3">
    <source>
        <dbReference type="Proteomes" id="UP001229346"/>
    </source>
</evidence>
<organism evidence="2 3">
    <name type="scientific">Paenibacillus harenae</name>
    <dbReference type="NCBI Taxonomy" id="306543"/>
    <lineage>
        <taxon>Bacteria</taxon>
        <taxon>Bacillati</taxon>
        <taxon>Bacillota</taxon>
        <taxon>Bacilli</taxon>
        <taxon>Bacillales</taxon>
        <taxon>Paenibacillaceae</taxon>
        <taxon>Paenibacillus</taxon>
    </lineage>
</organism>
<evidence type="ECO:0000259" key="1">
    <source>
        <dbReference type="Pfam" id="PF10026"/>
    </source>
</evidence>
<protein>
    <submittedName>
        <fullName evidence="2">Uncharacterized protein YjaZ</fullName>
    </submittedName>
</protein>
<comment type="caution">
    <text evidence="2">The sequence shown here is derived from an EMBL/GenBank/DDBJ whole genome shotgun (WGS) entry which is preliminary data.</text>
</comment>
<keyword evidence="3" id="KW-1185">Reference proteome</keyword>
<accession>A0ABT9U463</accession>
<dbReference type="InterPro" id="IPR018728">
    <property type="entry name" value="DUF2268"/>
</dbReference>
<dbReference type="EMBL" id="JAUSSU010000006">
    <property type="protein sequence ID" value="MDQ0113768.1"/>
    <property type="molecule type" value="Genomic_DNA"/>
</dbReference>
<gene>
    <name evidence="2" type="ORF">J2T15_003211</name>
</gene>
<reference evidence="2 3" key="1">
    <citation type="submission" date="2023-07" db="EMBL/GenBank/DDBJ databases">
        <title>Sorghum-associated microbial communities from plants grown in Nebraska, USA.</title>
        <authorList>
            <person name="Schachtman D."/>
        </authorList>
    </citation>
    <scope>NUCLEOTIDE SEQUENCE [LARGE SCALE GENOMIC DNA]</scope>
    <source>
        <strain evidence="2 3">CC482</strain>
    </source>
</reference>
<name>A0ABT9U463_PAEHA</name>
<proteinExistence type="predicted"/>